<name>A4TY31_9PROT</name>
<evidence type="ECO:0000313" key="1">
    <source>
        <dbReference type="EMBL" id="CAM75538.1"/>
    </source>
</evidence>
<accession>A4TY31</accession>
<dbReference type="PANTHER" id="PTHR33973">
    <property type="entry name" value="OS07G0153300 PROTEIN"/>
    <property type="match status" value="1"/>
</dbReference>
<dbReference type="AlphaFoldDB" id="A4TY31"/>
<protein>
    <submittedName>
        <fullName evidence="1">Protein containing DUF1365</fullName>
    </submittedName>
</protein>
<reference evidence="1" key="1">
    <citation type="journal article" date="2007" name="J. Bacteriol.">
        <title>Comparative genome analysis of four magnetotactic bacteria reveals a complex set of group-specific genes implicated in magnetosome biomineralization and function.</title>
        <authorList>
            <person name="Richter M."/>
            <person name="Kube M."/>
            <person name="Bazylinski D.A."/>
            <person name="Lombardot T."/>
            <person name="Gloeckner F.O."/>
            <person name="Reinhardt R."/>
            <person name="Schueler D."/>
        </authorList>
    </citation>
    <scope>NUCLEOTIDE SEQUENCE</scope>
    <source>
        <strain evidence="1">MSR-1</strain>
    </source>
</reference>
<gene>
    <name evidence="1" type="ORF">MGR_2354</name>
</gene>
<dbReference type="EMBL" id="CU459003">
    <property type="protein sequence ID" value="CAM75538.1"/>
    <property type="molecule type" value="Genomic_DNA"/>
</dbReference>
<dbReference type="Pfam" id="PF07103">
    <property type="entry name" value="DUF1365"/>
    <property type="match status" value="1"/>
</dbReference>
<dbReference type="InterPro" id="IPR010775">
    <property type="entry name" value="DUF1365"/>
</dbReference>
<sequence length="260" mass="28684">MTAMGASCLYRGQVMHHRLDPVGHRFAYSVVSLLVDLDELPHLGLRLLSHNRANLFSLHDRDLGDGGDPKAWIARQLAAHGLKADGPIRVHLFPRVLGMGFTPLTTWFCHHSDGALAAVVYEVHNTFGERHAYLVPVQPSDSGRTLTHRAEKCFHVSPFMDLGGTYRFALKPPGDTYAQTIRETAVGDDHTIMVASHMGRRQELTDSALFRAALAYPLLPVKIVGGIHFEALRLWLKGVPFFRKPAPPVASVSICQQGDA</sequence>
<proteinExistence type="predicted"/>
<organism evidence="1">
    <name type="scientific">Magnetospirillum gryphiswaldense</name>
    <dbReference type="NCBI Taxonomy" id="55518"/>
    <lineage>
        <taxon>Bacteria</taxon>
        <taxon>Pseudomonadati</taxon>
        <taxon>Pseudomonadota</taxon>
        <taxon>Alphaproteobacteria</taxon>
        <taxon>Rhodospirillales</taxon>
        <taxon>Rhodospirillaceae</taxon>
        <taxon>Magnetospirillum</taxon>
    </lineage>
</organism>
<dbReference type="PANTHER" id="PTHR33973:SF4">
    <property type="entry name" value="OS07G0153300 PROTEIN"/>
    <property type="match status" value="1"/>
</dbReference>